<comment type="caution">
    <text evidence="2">The sequence shown here is derived from an EMBL/GenBank/DDBJ whole genome shotgun (WGS) entry which is preliminary data.</text>
</comment>
<proteinExistence type="predicted"/>
<evidence type="ECO:0000256" key="1">
    <source>
        <dbReference type="SAM" id="MobiDB-lite"/>
    </source>
</evidence>
<gene>
    <name evidence="2" type="ORF">NCGR_LOCUS17085</name>
</gene>
<sequence length="91" mass="9755">MAAAVQQALAGAWVQEWVEVGMGGTTTRLRSLSSSHPSWTTPPRPDAWFGGAEDSRRAGGALPRPQRVPLPRPSPNKTGCCSHPEVPFGHR</sequence>
<feature type="compositionally biased region" description="Low complexity" evidence="1">
    <location>
        <begin position="29"/>
        <end position="39"/>
    </location>
</feature>
<organism evidence="2 3">
    <name type="scientific">Miscanthus lutarioriparius</name>
    <dbReference type="NCBI Taxonomy" id="422564"/>
    <lineage>
        <taxon>Eukaryota</taxon>
        <taxon>Viridiplantae</taxon>
        <taxon>Streptophyta</taxon>
        <taxon>Embryophyta</taxon>
        <taxon>Tracheophyta</taxon>
        <taxon>Spermatophyta</taxon>
        <taxon>Magnoliopsida</taxon>
        <taxon>Liliopsida</taxon>
        <taxon>Poales</taxon>
        <taxon>Poaceae</taxon>
        <taxon>PACMAD clade</taxon>
        <taxon>Panicoideae</taxon>
        <taxon>Andropogonodae</taxon>
        <taxon>Andropogoneae</taxon>
        <taxon>Saccharinae</taxon>
        <taxon>Miscanthus</taxon>
    </lineage>
</organism>
<evidence type="ECO:0000313" key="2">
    <source>
        <dbReference type="EMBL" id="CAD6224921.1"/>
    </source>
</evidence>
<dbReference type="AlphaFoldDB" id="A0A811NCK6"/>
<accession>A0A811NCK6</accession>
<name>A0A811NCK6_9POAL</name>
<dbReference type="EMBL" id="CAJGYO010000004">
    <property type="protein sequence ID" value="CAD6224921.1"/>
    <property type="molecule type" value="Genomic_DNA"/>
</dbReference>
<feature type="region of interest" description="Disordered" evidence="1">
    <location>
        <begin position="29"/>
        <end position="91"/>
    </location>
</feature>
<dbReference type="Proteomes" id="UP000604825">
    <property type="component" value="Unassembled WGS sequence"/>
</dbReference>
<evidence type="ECO:0000313" key="3">
    <source>
        <dbReference type="Proteomes" id="UP000604825"/>
    </source>
</evidence>
<reference evidence="2" key="1">
    <citation type="submission" date="2020-10" db="EMBL/GenBank/DDBJ databases">
        <authorList>
            <person name="Han B."/>
            <person name="Lu T."/>
            <person name="Zhao Q."/>
            <person name="Huang X."/>
            <person name="Zhao Y."/>
        </authorList>
    </citation>
    <scope>NUCLEOTIDE SEQUENCE</scope>
</reference>
<protein>
    <submittedName>
        <fullName evidence="2">Uncharacterized protein</fullName>
    </submittedName>
</protein>
<keyword evidence="3" id="KW-1185">Reference proteome</keyword>